<dbReference type="CDD" id="cd12148">
    <property type="entry name" value="fungal_TF_MHR"/>
    <property type="match status" value="1"/>
</dbReference>
<keyword evidence="9" id="KW-1185">Reference proteome</keyword>
<dbReference type="KEGG" id="spaa:SPAPADRAFT_152446"/>
<dbReference type="eggNOG" id="ENOG502QRPQ">
    <property type="taxonomic scope" value="Eukaryota"/>
</dbReference>
<dbReference type="GO" id="GO:0000978">
    <property type="term" value="F:RNA polymerase II cis-regulatory region sequence-specific DNA binding"/>
    <property type="evidence" value="ECO:0007669"/>
    <property type="project" value="TreeGrafter"/>
</dbReference>
<keyword evidence="5" id="KW-0539">Nucleus</keyword>
<dbReference type="CDD" id="cd00067">
    <property type="entry name" value="GAL4"/>
    <property type="match status" value="1"/>
</dbReference>
<dbReference type="GO" id="GO:0005634">
    <property type="term" value="C:nucleus"/>
    <property type="evidence" value="ECO:0007669"/>
    <property type="project" value="TreeGrafter"/>
</dbReference>
<evidence type="ECO:0000256" key="5">
    <source>
        <dbReference type="ARBA" id="ARBA00023242"/>
    </source>
</evidence>
<name>G3AP35_SPAPN</name>
<dbReference type="InterPro" id="IPR050675">
    <property type="entry name" value="OAF3"/>
</dbReference>
<keyword evidence="1" id="KW-0479">Metal-binding</keyword>
<evidence type="ECO:0000313" key="9">
    <source>
        <dbReference type="Proteomes" id="UP000000709"/>
    </source>
</evidence>
<dbReference type="InterPro" id="IPR036864">
    <property type="entry name" value="Zn2-C6_fun-type_DNA-bd_sf"/>
</dbReference>
<dbReference type="PANTHER" id="PTHR31069">
    <property type="entry name" value="OLEATE-ACTIVATED TRANSCRIPTION FACTOR 1-RELATED"/>
    <property type="match status" value="1"/>
</dbReference>
<dbReference type="PANTHER" id="PTHR31069:SF12">
    <property type="entry name" value="TRANSCRIPTION FACTOR DOMAIN-CONTAINING PROTEIN"/>
    <property type="match status" value="1"/>
</dbReference>
<dbReference type="HOGENOM" id="CLU_005934_0_0_1"/>
<dbReference type="GeneID" id="18870929"/>
<feature type="compositionally biased region" description="Low complexity" evidence="6">
    <location>
        <begin position="933"/>
        <end position="956"/>
    </location>
</feature>
<keyword evidence="3" id="KW-0238">DNA-binding</keyword>
<gene>
    <name evidence="8" type="ORF">SPAPADRAFT_152446</name>
</gene>
<keyword evidence="2" id="KW-0805">Transcription regulation</keyword>
<evidence type="ECO:0000256" key="2">
    <source>
        <dbReference type="ARBA" id="ARBA00023015"/>
    </source>
</evidence>
<protein>
    <recommendedName>
        <fullName evidence="7">Zn(2)-C6 fungal-type domain-containing protein</fullName>
    </recommendedName>
</protein>
<dbReference type="Pfam" id="PF04082">
    <property type="entry name" value="Fungal_trans"/>
    <property type="match status" value="1"/>
</dbReference>
<dbReference type="PROSITE" id="PS50048">
    <property type="entry name" value="ZN2_CY6_FUNGAL_2"/>
    <property type="match status" value="1"/>
</dbReference>
<dbReference type="SMART" id="SM00906">
    <property type="entry name" value="Fungal_trans"/>
    <property type="match status" value="1"/>
</dbReference>
<dbReference type="GO" id="GO:0045944">
    <property type="term" value="P:positive regulation of transcription by RNA polymerase II"/>
    <property type="evidence" value="ECO:0007669"/>
    <property type="project" value="TreeGrafter"/>
</dbReference>
<feature type="region of interest" description="Disordered" evidence="6">
    <location>
        <begin position="258"/>
        <end position="280"/>
    </location>
</feature>
<reference evidence="8 9" key="1">
    <citation type="journal article" date="2011" name="Proc. Natl. Acad. Sci. U.S.A.">
        <title>Comparative genomics of xylose-fermenting fungi for enhanced biofuel production.</title>
        <authorList>
            <person name="Wohlbach D.J."/>
            <person name="Kuo A."/>
            <person name="Sato T.K."/>
            <person name="Potts K.M."/>
            <person name="Salamov A.A."/>
            <person name="LaButti K.M."/>
            <person name="Sun H."/>
            <person name="Clum A."/>
            <person name="Pangilinan J.L."/>
            <person name="Lindquist E.A."/>
            <person name="Lucas S."/>
            <person name="Lapidus A."/>
            <person name="Jin M."/>
            <person name="Gunawan C."/>
            <person name="Balan V."/>
            <person name="Dale B.E."/>
            <person name="Jeffries T.W."/>
            <person name="Zinkel R."/>
            <person name="Barry K.W."/>
            <person name="Grigoriev I.V."/>
            <person name="Gasch A.P."/>
        </authorList>
    </citation>
    <scope>NUCLEOTIDE SEQUENCE [LARGE SCALE GENOMIC DNA]</scope>
    <source>
        <strain evidence="9">NRRL Y-27907 / 11-Y1</strain>
    </source>
</reference>
<dbReference type="SMART" id="SM00066">
    <property type="entry name" value="GAL4"/>
    <property type="match status" value="1"/>
</dbReference>
<dbReference type="OMA" id="LSCNYCK"/>
<sequence length="1012" mass="115670">MQSSFQVAEKRKQKRNRISLSCISCKKRKVKCDRGNPCQACVKYHGVCEYPISVWTTASQNEPGSSYQIHGFDATKRRISEIESSLGHPSTGHSPFSTASNDSVLLPPIKKLHFNWNEYKYNPDTNPTYIGINPYANNTETINFYDGYTPLFLQDKARTHNYGPFSWMTIMNKDPGLRRLWKFVQNESLKKIEQHLTSTHRHKQIPHDEIVAEVAKQDANAAACFEISESEVAFRDKAVDRDGYNDLRLYGNVTRKTSNLRDSTASTSRSSNTPAPSQKQIQRMAMNKHAIALGLTLYEGKMDQELQLIEKITKILPKQKVIWKLIHKFFNSVYPYMPFLDEGYFVTEMTRILGPEESNDRQLESLKVEKRLDFAYIGILLIVLRITYLSLFSNRNGVNQRNLATTDPSFQAQEIKYLLSNPIDIDVIAMAQLCLDQFDIFHKSNIVILQCAFFMRLYYMFAPEEGDGADGGDSQIFSGTIIQMAYSMGLNREPDNFPDVSNDERSNNMARKIWLFLIIGDLIQGYQYGNPMSIDQKYYDTKLPYYKPGNENVKDIELEKHVISTFAYFEKYYSKLVALLDVGIDVRKHVTMKELTELITDFEISLNDHYGLLKFFLVPFKQDNYTYPFIKAMKCKNYINMKMFLNTILFHLYLHYEKSDTTFAFFYLKKILASLCTEFIPCMFQLIADNYLNFGPVADLFLNPTLESMIHKATVIISAVLVRVNSSIYKLRYVETDKHDDGLWNSPSYRLHYAKLVKFSKVLTRIMKFCIAAISRLSQRYYYAWRLTKAHGYIGTIIIGTEFYKNTKSDPILLIDLTNDQLSELLKISELTLKKYTKHVDIFNEDIDVINECAQSCSPPPEILGEEPDCSHNNAPPVKAQPTPDPHKQHLYNDSFASSSASLNDEDFGCLQNDEIDKLWYQMAAMKQTGPISTPSSNFGSSGSENGNYSNGNANNINQNPVTANVNMSYPVFGSPAGFNNIMGMGMGDGEVDLFNALSVDQLLGLTKDGKW</sequence>
<evidence type="ECO:0000313" key="8">
    <source>
        <dbReference type="EMBL" id="EGW32066.1"/>
    </source>
</evidence>
<dbReference type="PROSITE" id="PS00463">
    <property type="entry name" value="ZN2_CY6_FUNGAL_1"/>
    <property type="match status" value="1"/>
</dbReference>
<dbReference type="OrthoDB" id="2943660at2759"/>
<accession>G3AP35</accession>
<dbReference type="AlphaFoldDB" id="G3AP35"/>
<dbReference type="InParanoid" id="G3AP35"/>
<evidence type="ECO:0000256" key="6">
    <source>
        <dbReference type="SAM" id="MobiDB-lite"/>
    </source>
</evidence>
<dbReference type="Pfam" id="PF00172">
    <property type="entry name" value="Zn_clus"/>
    <property type="match status" value="1"/>
</dbReference>
<dbReference type="GO" id="GO:0000981">
    <property type="term" value="F:DNA-binding transcription factor activity, RNA polymerase II-specific"/>
    <property type="evidence" value="ECO:0007669"/>
    <property type="project" value="InterPro"/>
</dbReference>
<dbReference type="Proteomes" id="UP000000709">
    <property type="component" value="Unassembled WGS sequence"/>
</dbReference>
<dbReference type="Gene3D" id="4.10.240.10">
    <property type="entry name" value="Zn(2)-C6 fungal-type DNA-binding domain"/>
    <property type="match status" value="1"/>
</dbReference>
<evidence type="ECO:0000256" key="4">
    <source>
        <dbReference type="ARBA" id="ARBA00023163"/>
    </source>
</evidence>
<dbReference type="InterPro" id="IPR007219">
    <property type="entry name" value="XnlR_reg_dom"/>
</dbReference>
<dbReference type="SUPFAM" id="SSF57701">
    <property type="entry name" value="Zn2/Cys6 DNA-binding domain"/>
    <property type="match status" value="1"/>
</dbReference>
<feature type="region of interest" description="Disordered" evidence="6">
    <location>
        <begin position="931"/>
        <end position="956"/>
    </location>
</feature>
<dbReference type="FunCoup" id="G3AP35">
    <property type="interactions" value="529"/>
</dbReference>
<organism evidence="9">
    <name type="scientific">Spathaspora passalidarum (strain NRRL Y-27907 / 11-Y1)</name>
    <dbReference type="NCBI Taxonomy" id="619300"/>
    <lineage>
        <taxon>Eukaryota</taxon>
        <taxon>Fungi</taxon>
        <taxon>Dikarya</taxon>
        <taxon>Ascomycota</taxon>
        <taxon>Saccharomycotina</taxon>
        <taxon>Pichiomycetes</taxon>
        <taxon>Debaryomycetaceae</taxon>
        <taxon>Spathaspora</taxon>
    </lineage>
</organism>
<evidence type="ECO:0000256" key="1">
    <source>
        <dbReference type="ARBA" id="ARBA00022723"/>
    </source>
</evidence>
<dbReference type="GO" id="GO:0008270">
    <property type="term" value="F:zinc ion binding"/>
    <property type="evidence" value="ECO:0007669"/>
    <property type="project" value="InterPro"/>
</dbReference>
<feature type="domain" description="Zn(2)-C6 fungal-type" evidence="7">
    <location>
        <begin position="21"/>
        <end position="50"/>
    </location>
</feature>
<feature type="region of interest" description="Disordered" evidence="6">
    <location>
        <begin position="864"/>
        <end position="893"/>
    </location>
</feature>
<evidence type="ECO:0000259" key="7">
    <source>
        <dbReference type="PROSITE" id="PS50048"/>
    </source>
</evidence>
<dbReference type="GO" id="GO:0006351">
    <property type="term" value="P:DNA-templated transcription"/>
    <property type="evidence" value="ECO:0007669"/>
    <property type="project" value="InterPro"/>
</dbReference>
<evidence type="ECO:0000256" key="3">
    <source>
        <dbReference type="ARBA" id="ARBA00023125"/>
    </source>
</evidence>
<dbReference type="EMBL" id="GL996502">
    <property type="protein sequence ID" value="EGW32066.1"/>
    <property type="molecule type" value="Genomic_DNA"/>
</dbReference>
<proteinExistence type="predicted"/>
<dbReference type="RefSeq" id="XP_007375342.1">
    <property type="nucleotide sequence ID" value="XM_007375280.1"/>
</dbReference>
<keyword evidence="4" id="KW-0804">Transcription</keyword>
<dbReference type="InterPro" id="IPR001138">
    <property type="entry name" value="Zn2Cys6_DnaBD"/>
</dbReference>